<dbReference type="SUPFAM" id="SSF50800">
    <property type="entry name" value="PK beta-barrel domain-like"/>
    <property type="match status" value="1"/>
</dbReference>
<dbReference type="PROSITE" id="PS51340">
    <property type="entry name" value="MOSC"/>
    <property type="match status" value="1"/>
</dbReference>
<dbReference type="InterPro" id="IPR005302">
    <property type="entry name" value="MoCF_Sase_C"/>
</dbReference>
<evidence type="ECO:0000313" key="3">
    <source>
        <dbReference type="Proteomes" id="UP001589700"/>
    </source>
</evidence>
<sequence>MSGAPVRDQDDDDNATASPIVSGDSFTIRAVCVVEQLITVPGRVGVSAIDKRPVSGPVQVRELGLHGDIQADRKHHGGEWKAVYMLSDSDVEQWSGEFGGPVPIGYFGENLRLSGIDTSKLQIGTELAVGEGPLRLQITTPRIPCQTFAHRTGKPKWVRRFTEGGRPGAYARVLTPGPVAAGGQIRVVAAPTHGVTIGRVLAGVDDDEARRLLAEFDLADLAPSLVRKLDPATDVRPTDLD</sequence>
<organism evidence="2 3">
    <name type="scientific">Dietzia aerolata</name>
    <dbReference type="NCBI Taxonomy" id="595984"/>
    <lineage>
        <taxon>Bacteria</taxon>
        <taxon>Bacillati</taxon>
        <taxon>Actinomycetota</taxon>
        <taxon>Actinomycetes</taxon>
        <taxon>Mycobacteriales</taxon>
        <taxon>Dietziaceae</taxon>
        <taxon>Dietzia</taxon>
    </lineage>
</organism>
<evidence type="ECO:0000313" key="2">
    <source>
        <dbReference type="EMBL" id="MFB9259885.1"/>
    </source>
</evidence>
<dbReference type="EMBL" id="JBHMDY010000004">
    <property type="protein sequence ID" value="MFB9259885.1"/>
    <property type="molecule type" value="Genomic_DNA"/>
</dbReference>
<dbReference type="PANTHER" id="PTHR30212:SF2">
    <property type="entry name" value="PROTEIN YIIM"/>
    <property type="match status" value="1"/>
</dbReference>
<feature type="domain" description="MOSC" evidence="1">
    <location>
        <begin position="52"/>
        <end position="188"/>
    </location>
</feature>
<evidence type="ECO:0000259" key="1">
    <source>
        <dbReference type="PROSITE" id="PS51340"/>
    </source>
</evidence>
<keyword evidence="3" id="KW-1185">Reference proteome</keyword>
<proteinExistence type="predicted"/>
<name>A0ABV5JSJ8_9ACTN</name>
<dbReference type="Gene3D" id="2.40.33.20">
    <property type="entry name" value="PK beta-barrel domain-like"/>
    <property type="match status" value="1"/>
</dbReference>
<reference evidence="2 3" key="1">
    <citation type="submission" date="2024-09" db="EMBL/GenBank/DDBJ databases">
        <authorList>
            <person name="Sun Q."/>
            <person name="Mori K."/>
        </authorList>
    </citation>
    <scope>NUCLEOTIDE SEQUENCE [LARGE SCALE GENOMIC DNA]</scope>
    <source>
        <strain evidence="2 3">CCM 7659</strain>
    </source>
</reference>
<dbReference type="InterPro" id="IPR052353">
    <property type="entry name" value="Benzoxazolinone_Detox_Enz"/>
</dbReference>
<protein>
    <submittedName>
        <fullName evidence="2">MOSC domain-containing protein</fullName>
    </submittedName>
</protein>
<dbReference type="Proteomes" id="UP001589700">
    <property type="component" value="Unassembled WGS sequence"/>
</dbReference>
<gene>
    <name evidence="2" type="ORF">ACFFVD_08730</name>
</gene>
<dbReference type="Pfam" id="PF03473">
    <property type="entry name" value="MOSC"/>
    <property type="match status" value="1"/>
</dbReference>
<dbReference type="PANTHER" id="PTHR30212">
    <property type="entry name" value="PROTEIN YIIM"/>
    <property type="match status" value="1"/>
</dbReference>
<dbReference type="InterPro" id="IPR011037">
    <property type="entry name" value="Pyrv_Knase-like_insert_dom_sf"/>
</dbReference>
<accession>A0ABV5JSJ8</accession>
<comment type="caution">
    <text evidence="2">The sequence shown here is derived from an EMBL/GenBank/DDBJ whole genome shotgun (WGS) entry which is preliminary data.</text>
</comment>
<dbReference type="RefSeq" id="WP_182633471.1">
    <property type="nucleotide sequence ID" value="NZ_JAALDM010000299.1"/>
</dbReference>